<accession>A0ABT3LBZ9</accession>
<sequence length="180" mass="20014">MEQTIATLEQPSPNSANSQQISEFLQEHGEVEMILPVILGLFVTSRFQLRGANALLVNLAVASLSRQVFRELKKPSSQTPTPPQPAPTSNLTSFSDDRFTIIHSVPGRIRLRIPQLNSDPSFAKRLERLLNADDQVIHVRVNRSASSIVIHYHSGDFSELELGLRLMTILESASQESESN</sequence>
<proteinExistence type="predicted"/>
<dbReference type="Proteomes" id="UP001526426">
    <property type="component" value="Unassembled WGS sequence"/>
</dbReference>
<reference evidence="2 3" key="1">
    <citation type="submission" date="2021-08" db="EMBL/GenBank/DDBJ databases">
        <title>Draft genome sequence of Spirulina subsalsa with high tolerance to salinity and hype-accumulation of phycocyanin.</title>
        <authorList>
            <person name="Pei H."/>
            <person name="Jiang L."/>
        </authorList>
    </citation>
    <scope>NUCLEOTIDE SEQUENCE [LARGE SCALE GENOMIC DNA]</scope>
    <source>
        <strain evidence="2 3">FACHB-351</strain>
    </source>
</reference>
<organism evidence="2 3">
    <name type="scientific">Spirulina subsalsa FACHB-351</name>
    <dbReference type="NCBI Taxonomy" id="234711"/>
    <lineage>
        <taxon>Bacteria</taxon>
        <taxon>Bacillati</taxon>
        <taxon>Cyanobacteriota</taxon>
        <taxon>Cyanophyceae</taxon>
        <taxon>Spirulinales</taxon>
        <taxon>Spirulinaceae</taxon>
        <taxon>Spirulina</taxon>
    </lineage>
</organism>
<gene>
    <name evidence="2" type="ORF">K4A83_22645</name>
</gene>
<name>A0ABT3LBZ9_9CYAN</name>
<dbReference type="Pfam" id="PF19991">
    <property type="entry name" value="HMA_2"/>
    <property type="match status" value="1"/>
</dbReference>
<keyword evidence="3" id="KW-1185">Reference proteome</keyword>
<evidence type="ECO:0000313" key="3">
    <source>
        <dbReference type="Proteomes" id="UP001526426"/>
    </source>
</evidence>
<evidence type="ECO:0000256" key="1">
    <source>
        <dbReference type="SAM" id="MobiDB-lite"/>
    </source>
</evidence>
<dbReference type="RefSeq" id="WP_265266979.1">
    <property type="nucleotide sequence ID" value="NZ_JAIHOM010000242.1"/>
</dbReference>
<comment type="caution">
    <text evidence="2">The sequence shown here is derived from an EMBL/GenBank/DDBJ whole genome shotgun (WGS) entry which is preliminary data.</text>
</comment>
<evidence type="ECO:0000313" key="2">
    <source>
        <dbReference type="EMBL" id="MCW6039026.1"/>
    </source>
</evidence>
<protein>
    <submittedName>
        <fullName evidence="2">Metal ABC transporter ATPase</fullName>
    </submittedName>
</protein>
<dbReference type="EMBL" id="JAIHOM010000242">
    <property type="protein sequence ID" value="MCW6039026.1"/>
    <property type="molecule type" value="Genomic_DNA"/>
</dbReference>
<feature type="region of interest" description="Disordered" evidence="1">
    <location>
        <begin position="72"/>
        <end position="94"/>
    </location>
</feature>